<feature type="region of interest" description="Disordered" evidence="1">
    <location>
        <begin position="267"/>
        <end position="359"/>
    </location>
</feature>
<organism evidence="2 3">
    <name type="scientific">Blattamonas nauphoetae</name>
    <dbReference type="NCBI Taxonomy" id="2049346"/>
    <lineage>
        <taxon>Eukaryota</taxon>
        <taxon>Metamonada</taxon>
        <taxon>Preaxostyla</taxon>
        <taxon>Oxymonadida</taxon>
        <taxon>Blattamonas</taxon>
    </lineage>
</organism>
<feature type="region of interest" description="Disordered" evidence="1">
    <location>
        <begin position="174"/>
        <end position="239"/>
    </location>
</feature>
<feature type="compositionally biased region" description="Acidic residues" evidence="1">
    <location>
        <begin position="223"/>
        <end position="232"/>
    </location>
</feature>
<feature type="compositionally biased region" description="Polar residues" evidence="1">
    <location>
        <begin position="324"/>
        <end position="343"/>
    </location>
</feature>
<evidence type="ECO:0000256" key="1">
    <source>
        <dbReference type="SAM" id="MobiDB-lite"/>
    </source>
</evidence>
<comment type="caution">
    <text evidence="2">The sequence shown here is derived from an EMBL/GenBank/DDBJ whole genome shotgun (WGS) entry which is preliminary data.</text>
</comment>
<reference evidence="2 3" key="1">
    <citation type="journal article" date="2022" name="bioRxiv">
        <title>Genomics of Preaxostyla Flagellates Illuminates Evolutionary Transitions and the Path Towards Mitochondrial Loss.</title>
        <authorList>
            <person name="Novak L.V.F."/>
            <person name="Treitli S.C."/>
            <person name="Pyrih J."/>
            <person name="Halakuc P."/>
            <person name="Pipaliya S.V."/>
            <person name="Vacek V."/>
            <person name="Brzon O."/>
            <person name="Soukal P."/>
            <person name="Eme L."/>
            <person name="Dacks J.B."/>
            <person name="Karnkowska A."/>
            <person name="Elias M."/>
            <person name="Hampl V."/>
        </authorList>
    </citation>
    <scope>NUCLEOTIDE SEQUENCE [LARGE SCALE GENOMIC DNA]</scope>
    <source>
        <strain evidence="2">NAU3</strain>
        <tissue evidence="2">Gut</tissue>
    </source>
</reference>
<evidence type="ECO:0000313" key="2">
    <source>
        <dbReference type="EMBL" id="KAK2950901.1"/>
    </source>
</evidence>
<dbReference type="Proteomes" id="UP001281761">
    <property type="component" value="Unassembled WGS sequence"/>
</dbReference>
<feature type="compositionally biased region" description="Low complexity" evidence="1">
    <location>
        <begin position="303"/>
        <end position="323"/>
    </location>
</feature>
<feature type="compositionally biased region" description="Basic and acidic residues" evidence="1">
    <location>
        <begin position="271"/>
        <end position="289"/>
    </location>
</feature>
<evidence type="ECO:0008006" key="4">
    <source>
        <dbReference type="Google" id="ProtNLM"/>
    </source>
</evidence>
<protein>
    <recommendedName>
        <fullName evidence="4">Zn(2)-C6 fungal-type domain-containing protein</fullName>
    </recommendedName>
</protein>
<name>A0ABQ9XEK0_9EUKA</name>
<feature type="compositionally biased region" description="Polar residues" evidence="1">
    <location>
        <begin position="1"/>
        <end position="17"/>
    </location>
</feature>
<evidence type="ECO:0000313" key="3">
    <source>
        <dbReference type="Proteomes" id="UP001281761"/>
    </source>
</evidence>
<dbReference type="EMBL" id="JARBJD010000128">
    <property type="protein sequence ID" value="KAK2950901.1"/>
    <property type="molecule type" value="Genomic_DNA"/>
</dbReference>
<sequence length="359" mass="40005">MQSIQPVHAESLTTPQQPKLGIHNDEKVASSIKNVNANYSKQEEVSPFCKVMPTFCKHSETHVEDEVSETPSVPAMETRMPQRPVLHLSRAFHLCHSLARSRPNAGGEIEVANRTKTPVIAPSHRRGIFARTQCRHCTRDAMHCQYNPVHQEREQITENVAYLNPIGSLQSVCHVSETSDTQSIEKRPKNQENIPTNERLGGGDEGGGEKESRDQQTRRWEEVFEGESDDERDMNSTSETMEGLKWLDVPSSDTMFHLVAHSHLLNMSPPTRKEEKLGEKEIKPNDSSEKSTLPKFVGHEQQSPALSPTSFSRSSSLTQYSSSPNGTTHLALSFSNKNSSPVSPAQCVSDETAQHDECA</sequence>
<keyword evidence="3" id="KW-1185">Reference proteome</keyword>
<gene>
    <name evidence="2" type="ORF">BLNAU_14203</name>
</gene>
<feature type="region of interest" description="Disordered" evidence="1">
    <location>
        <begin position="1"/>
        <end position="20"/>
    </location>
</feature>
<proteinExistence type="predicted"/>
<feature type="compositionally biased region" description="Basic and acidic residues" evidence="1">
    <location>
        <begin position="207"/>
        <end position="222"/>
    </location>
</feature>
<accession>A0ABQ9XEK0</accession>